<dbReference type="NCBIfam" id="NF009093">
    <property type="entry name" value="PRK12429.1"/>
    <property type="match status" value="1"/>
</dbReference>
<dbReference type="Pfam" id="PF13561">
    <property type="entry name" value="adh_short_C2"/>
    <property type="match status" value="1"/>
</dbReference>
<accession>A0ABY8BTE6</accession>
<comment type="similarity">
    <text evidence="1">Belongs to the short-chain dehydrogenases/reductases (SDR) family.</text>
</comment>
<dbReference type="PROSITE" id="PS00061">
    <property type="entry name" value="ADH_SHORT"/>
    <property type="match status" value="1"/>
</dbReference>
<keyword evidence="3" id="KW-1185">Reference proteome</keyword>
<proteinExistence type="inferred from homology"/>
<dbReference type="RefSeq" id="WP_275247725.1">
    <property type="nucleotide sequence ID" value="NZ_BAABDX010000001.1"/>
</dbReference>
<dbReference type="Gene3D" id="3.40.50.720">
    <property type="entry name" value="NAD(P)-binding Rossmann-like Domain"/>
    <property type="match status" value="1"/>
</dbReference>
<name>A0ABY8BTE6_AFICR</name>
<evidence type="ECO:0000313" key="2">
    <source>
        <dbReference type="EMBL" id="WEF52154.1"/>
    </source>
</evidence>
<reference evidence="2 3" key="1">
    <citation type="submission" date="2022-11" db="EMBL/GenBank/DDBJ databases">
        <authorList>
            <person name="Siebert D."/>
            <person name="Busche T."/>
            <person name="Saydam E."/>
            <person name="Kalinowski J."/>
            <person name="Ruckert C."/>
            <person name="Blombach B."/>
        </authorList>
    </citation>
    <scope>NUCLEOTIDE SEQUENCE [LARGE SCALE GENOMIC DNA]</scope>
    <source>
        <strain evidence="2 3">DSM 1083</strain>
    </source>
</reference>
<dbReference type="PANTHER" id="PTHR42879:SF2">
    <property type="entry name" value="3-OXOACYL-[ACYL-CARRIER-PROTEIN] REDUCTASE FABG"/>
    <property type="match status" value="1"/>
</dbReference>
<gene>
    <name evidence="2" type="ORF">AFIC_000621</name>
</gene>
<dbReference type="PANTHER" id="PTHR42879">
    <property type="entry name" value="3-OXOACYL-(ACYL-CARRIER-PROTEIN) REDUCTASE"/>
    <property type="match status" value="1"/>
</dbReference>
<protein>
    <submittedName>
        <fullName evidence="2">3-hydroxybutyrate dehydrogenase</fullName>
        <ecNumber evidence="2">1.1.1.30</ecNumber>
    </submittedName>
</protein>
<dbReference type="InterPro" id="IPR002347">
    <property type="entry name" value="SDR_fam"/>
</dbReference>
<keyword evidence="2" id="KW-0560">Oxidoreductase</keyword>
<sequence>MGSLAGKAAVITGSTSGIGLAYARALAKAGANIVLNGMGEPADIEKERSGIEREFGVKAVHSPADMSKPAEIEQMIALGEKTFGSVDILINNAGIQFVSPIEEFPPEKWDAIIAINLSSAFHAIRAAVPGMKKRGWGRIINTASAHSLVASPFKSAYVSAKHGIAGLTKTVALELATFKITCNAISPGYVWTPLVEKQIPDTMKARNMTKDQVIKDVMLLAQPTKEFVTSEQVAALAVYLCGDDAAQITGANLSIDGGWTAA</sequence>
<dbReference type="GO" id="GO:0003858">
    <property type="term" value="F:3-hydroxybutyrate dehydrogenase activity"/>
    <property type="evidence" value="ECO:0007669"/>
    <property type="project" value="UniProtKB-EC"/>
</dbReference>
<dbReference type="InterPro" id="IPR020904">
    <property type="entry name" value="Sc_DH/Rdtase_CS"/>
</dbReference>
<dbReference type="SUPFAM" id="SSF51735">
    <property type="entry name" value="NAD(P)-binding Rossmann-fold domains"/>
    <property type="match status" value="1"/>
</dbReference>
<evidence type="ECO:0000256" key="1">
    <source>
        <dbReference type="ARBA" id="ARBA00006484"/>
    </source>
</evidence>
<dbReference type="InterPro" id="IPR036291">
    <property type="entry name" value="NAD(P)-bd_dom_sf"/>
</dbReference>
<evidence type="ECO:0000313" key="3">
    <source>
        <dbReference type="Proteomes" id="UP001213907"/>
    </source>
</evidence>
<dbReference type="InterPro" id="IPR050259">
    <property type="entry name" value="SDR"/>
</dbReference>
<dbReference type="PRINTS" id="PR00081">
    <property type="entry name" value="GDHRDH"/>
</dbReference>
<organism evidence="2 3">
    <name type="scientific">Afipia carboxydohydrogena</name>
    <name type="common">Pseudomonas carboxydohydrogena</name>
    <dbReference type="NCBI Taxonomy" id="290"/>
    <lineage>
        <taxon>Bacteria</taxon>
        <taxon>Pseudomonadati</taxon>
        <taxon>Pseudomonadota</taxon>
        <taxon>Alphaproteobacteria</taxon>
        <taxon>Hyphomicrobiales</taxon>
        <taxon>Nitrobacteraceae</taxon>
        <taxon>Afipia</taxon>
    </lineage>
</organism>
<dbReference type="EC" id="1.1.1.30" evidence="2"/>
<dbReference type="Proteomes" id="UP001213907">
    <property type="component" value="Chromosome"/>
</dbReference>
<dbReference type="PRINTS" id="PR00080">
    <property type="entry name" value="SDRFAMILY"/>
</dbReference>
<dbReference type="EMBL" id="CP113162">
    <property type="protein sequence ID" value="WEF52154.1"/>
    <property type="molecule type" value="Genomic_DNA"/>
</dbReference>
<dbReference type="InterPro" id="IPR011294">
    <property type="entry name" value="3-OHbutyrate_DH"/>
</dbReference>
<dbReference type="NCBIfam" id="TIGR01963">
    <property type="entry name" value="PHB_DH"/>
    <property type="match status" value="1"/>
</dbReference>